<feature type="domain" description="S-adenosyl-L-homocysteine hydrolase NAD binding" evidence="2">
    <location>
        <begin position="139"/>
        <end position="281"/>
    </location>
</feature>
<proteinExistence type="inferred from homology"/>
<accession>A0A7J3M279</accession>
<gene>
    <name evidence="3" type="ORF">ENT52_04525</name>
</gene>
<dbReference type="Pfam" id="PF00670">
    <property type="entry name" value="AdoHcyase_NAD"/>
    <property type="match status" value="1"/>
</dbReference>
<dbReference type="PANTHER" id="PTHR23420">
    <property type="entry name" value="ADENOSYLHOMOCYSTEINASE"/>
    <property type="match status" value="1"/>
</dbReference>
<dbReference type="InterPro" id="IPR015878">
    <property type="entry name" value="Ado_hCys_hydrolase_NAD-bd"/>
</dbReference>
<evidence type="ECO:0000256" key="1">
    <source>
        <dbReference type="ARBA" id="ARBA00007122"/>
    </source>
</evidence>
<dbReference type="SUPFAM" id="SSF52283">
    <property type="entry name" value="Formate/glycerate dehydrogenase catalytic domain-like"/>
    <property type="match status" value="1"/>
</dbReference>
<dbReference type="InterPro" id="IPR000043">
    <property type="entry name" value="Adenosylhomocysteinase-like"/>
</dbReference>
<dbReference type="GO" id="GO:0005829">
    <property type="term" value="C:cytosol"/>
    <property type="evidence" value="ECO:0007669"/>
    <property type="project" value="TreeGrafter"/>
</dbReference>
<dbReference type="EMBL" id="DSYZ01000089">
    <property type="protein sequence ID" value="HGT82973.1"/>
    <property type="molecule type" value="Genomic_DNA"/>
</dbReference>
<dbReference type="AlphaFoldDB" id="A0A7J3M279"/>
<dbReference type="SMART" id="SM00996">
    <property type="entry name" value="AdoHcyase"/>
    <property type="match status" value="1"/>
</dbReference>
<dbReference type="GO" id="GO:0033353">
    <property type="term" value="P:S-adenosylmethionine cycle"/>
    <property type="evidence" value="ECO:0007669"/>
    <property type="project" value="TreeGrafter"/>
</dbReference>
<organism evidence="3">
    <name type="scientific">Archaeoglobus fulgidus</name>
    <dbReference type="NCBI Taxonomy" id="2234"/>
    <lineage>
        <taxon>Archaea</taxon>
        <taxon>Methanobacteriati</taxon>
        <taxon>Methanobacteriota</taxon>
        <taxon>Archaeoglobi</taxon>
        <taxon>Archaeoglobales</taxon>
        <taxon>Archaeoglobaceae</taxon>
        <taxon>Archaeoglobus</taxon>
    </lineage>
</organism>
<dbReference type="GO" id="GO:0004013">
    <property type="term" value="F:adenosylhomocysteinase activity"/>
    <property type="evidence" value="ECO:0007669"/>
    <property type="project" value="TreeGrafter"/>
</dbReference>
<comment type="caution">
    <text evidence="3">The sequence shown here is derived from an EMBL/GenBank/DDBJ whole genome shotgun (WGS) entry which is preliminary data.</text>
</comment>
<dbReference type="SMART" id="SM00997">
    <property type="entry name" value="AdoHcyase_NAD"/>
    <property type="match status" value="1"/>
</dbReference>
<reference evidence="3" key="1">
    <citation type="journal article" date="2020" name="mSystems">
        <title>Genome- and Community-Level Interaction Insights into Carbon Utilization and Element Cycling Functions of Hydrothermarchaeota in Hydrothermal Sediment.</title>
        <authorList>
            <person name="Zhou Z."/>
            <person name="Liu Y."/>
            <person name="Xu W."/>
            <person name="Pan J."/>
            <person name="Luo Z.H."/>
            <person name="Li M."/>
        </authorList>
    </citation>
    <scope>NUCLEOTIDE SEQUENCE [LARGE SCALE GENOMIC DNA]</scope>
    <source>
        <strain evidence="3">SpSt-587</strain>
    </source>
</reference>
<dbReference type="Gene3D" id="3.40.50.720">
    <property type="entry name" value="NAD(P)-binding Rossmann-like Domain"/>
    <property type="match status" value="1"/>
</dbReference>
<sequence>MLSMEWFYERMKLVKKFARELDVDSVAVCAPLEFKTACMIYELSKYTEVFAVKLDEFSTKEEAVKWLEERGVKVMRKRDAVKADCFLDCSALLSRVAERSGKDLIKVVELTKTGEEYLKRMSRVRAISIDSSRLKEIESTYATAFGLLEALLKLNIYLTGKKVKIVGFGKVGQGCAEMMRRIGCEIFVWDRDEEKRVKAIFSGYKISEHGNADLVIFCTDSKPSLELVPENAIVANMGAEMFEASGELLKDYGLVKCYKKNGKKYYLLADGYAVNLAIGSGSPIEAMDITFSAAILALNKLREEFYGVIPLPREIEERLLRELSSEIL</sequence>
<protein>
    <recommendedName>
        <fullName evidence="2">S-adenosyl-L-homocysteine hydrolase NAD binding domain-containing protein</fullName>
    </recommendedName>
</protein>
<name>A0A7J3M279_ARCFL</name>
<dbReference type="PANTHER" id="PTHR23420:SF0">
    <property type="entry name" value="ADENOSYLHOMOCYSTEINASE"/>
    <property type="match status" value="1"/>
</dbReference>
<dbReference type="InterPro" id="IPR036291">
    <property type="entry name" value="NAD(P)-bd_dom_sf"/>
</dbReference>
<evidence type="ECO:0000313" key="3">
    <source>
        <dbReference type="EMBL" id="HGT82973.1"/>
    </source>
</evidence>
<evidence type="ECO:0000259" key="2">
    <source>
        <dbReference type="SMART" id="SM00997"/>
    </source>
</evidence>
<dbReference type="SUPFAM" id="SSF51735">
    <property type="entry name" value="NAD(P)-binding Rossmann-fold domains"/>
    <property type="match status" value="1"/>
</dbReference>
<comment type="similarity">
    <text evidence="1">Belongs to the adenosylhomocysteinase family.</text>
</comment>